<name>A0A4Y8Q603_9BACL</name>
<keyword evidence="3" id="KW-1185">Reference proteome</keyword>
<dbReference type="PANTHER" id="PTHR12110:SF21">
    <property type="entry name" value="XYLOSE ISOMERASE-LIKE TIM BARREL DOMAIN-CONTAINING PROTEIN"/>
    <property type="match status" value="1"/>
</dbReference>
<dbReference type="OrthoDB" id="9815124at2"/>
<dbReference type="Gene3D" id="3.20.20.150">
    <property type="entry name" value="Divalent-metal-dependent TIM barrel enzymes"/>
    <property type="match status" value="1"/>
</dbReference>
<sequence length="292" mass="31741">MNVSLCTVSFRHQLVSFAELIGFAQRHGFDGIELWGAHARQLQDGNREQNGEQLDILRQSGLVISMLSDYIDIGVRPLETVLEKTDRLLDCARTLDVAKLRIFAGGRPSVSVSADERALYIRGLRAVCERAEAAGAHILVETHPNTLADGLASTLRLLEEVDHEALAINLDFLHVWEAGDDPVAAYHELEHKVRHFHLKNIATAAQLDVFQPHNVFSASGSREGMVRLADGALDYRAVLAAAGSSRHFASLEWFGADPFRVLADEIGWLRKTLSATAAAAGAGPLPAPAGTL</sequence>
<dbReference type="AlphaFoldDB" id="A0A4Y8Q603"/>
<dbReference type="InterPro" id="IPR013022">
    <property type="entry name" value="Xyl_isomerase-like_TIM-brl"/>
</dbReference>
<reference evidence="2 3" key="1">
    <citation type="submission" date="2017-03" db="EMBL/GenBank/DDBJ databases">
        <title>Isolation of Levoglucosan Utilizing Bacteria.</title>
        <authorList>
            <person name="Arya A.S."/>
        </authorList>
    </citation>
    <scope>NUCLEOTIDE SEQUENCE [LARGE SCALE GENOMIC DNA]</scope>
    <source>
        <strain evidence="2 3">MEC069</strain>
    </source>
</reference>
<organism evidence="2 3">
    <name type="scientific">Paenibacillus athensensis</name>
    <dbReference type="NCBI Taxonomy" id="1967502"/>
    <lineage>
        <taxon>Bacteria</taxon>
        <taxon>Bacillati</taxon>
        <taxon>Bacillota</taxon>
        <taxon>Bacilli</taxon>
        <taxon>Bacillales</taxon>
        <taxon>Paenibacillaceae</taxon>
        <taxon>Paenibacillus</taxon>
    </lineage>
</organism>
<dbReference type="Proteomes" id="UP000298246">
    <property type="component" value="Unassembled WGS sequence"/>
</dbReference>
<evidence type="ECO:0000313" key="2">
    <source>
        <dbReference type="EMBL" id="TFE88620.1"/>
    </source>
</evidence>
<proteinExistence type="predicted"/>
<protein>
    <submittedName>
        <fullName evidence="2">3-dehydroshikimate dehydratase</fullName>
    </submittedName>
</protein>
<dbReference type="Pfam" id="PF01261">
    <property type="entry name" value="AP_endonuc_2"/>
    <property type="match status" value="1"/>
</dbReference>
<gene>
    <name evidence="2" type="ORF">B5M42_09235</name>
</gene>
<dbReference type="InterPro" id="IPR036237">
    <property type="entry name" value="Xyl_isomerase-like_sf"/>
</dbReference>
<accession>A0A4Y8Q603</accession>
<comment type="caution">
    <text evidence="2">The sequence shown here is derived from an EMBL/GenBank/DDBJ whole genome shotgun (WGS) entry which is preliminary data.</text>
</comment>
<evidence type="ECO:0000259" key="1">
    <source>
        <dbReference type="Pfam" id="PF01261"/>
    </source>
</evidence>
<feature type="domain" description="Xylose isomerase-like TIM barrel" evidence="1">
    <location>
        <begin position="23"/>
        <end position="271"/>
    </location>
</feature>
<evidence type="ECO:0000313" key="3">
    <source>
        <dbReference type="Proteomes" id="UP000298246"/>
    </source>
</evidence>
<dbReference type="InterPro" id="IPR050312">
    <property type="entry name" value="IolE/XylAMocC-like"/>
</dbReference>
<dbReference type="PANTHER" id="PTHR12110">
    <property type="entry name" value="HYDROXYPYRUVATE ISOMERASE"/>
    <property type="match status" value="1"/>
</dbReference>
<dbReference type="EMBL" id="MYFO01000009">
    <property type="protein sequence ID" value="TFE88620.1"/>
    <property type="molecule type" value="Genomic_DNA"/>
</dbReference>
<dbReference type="SUPFAM" id="SSF51658">
    <property type="entry name" value="Xylose isomerase-like"/>
    <property type="match status" value="1"/>
</dbReference>
<dbReference type="RefSeq" id="WP_134752014.1">
    <property type="nucleotide sequence ID" value="NZ_MYFO02000002.1"/>
</dbReference>